<comment type="caution">
    <text evidence="2">The sequence shown here is derived from an EMBL/GenBank/DDBJ whole genome shotgun (WGS) entry which is preliminary data.</text>
</comment>
<feature type="domain" description="SGNH hydrolase-type esterase" evidence="1">
    <location>
        <begin position="13"/>
        <end position="202"/>
    </location>
</feature>
<name>A0ABU0CVP4_9BACI</name>
<reference evidence="2 3" key="1">
    <citation type="submission" date="2023-07" db="EMBL/GenBank/DDBJ databases">
        <title>Genomic Encyclopedia of Type Strains, Phase IV (KMG-IV): sequencing the most valuable type-strain genomes for metagenomic binning, comparative biology and taxonomic classification.</title>
        <authorList>
            <person name="Goeker M."/>
        </authorList>
    </citation>
    <scope>NUCLEOTIDE SEQUENCE [LARGE SCALE GENOMIC DNA]</scope>
    <source>
        <strain evidence="2 3">DSM 17740</strain>
    </source>
</reference>
<accession>A0ABU0CVP4</accession>
<protein>
    <submittedName>
        <fullName evidence="2">Lysophospholipase L1-like esterase</fullName>
    </submittedName>
</protein>
<proteinExistence type="predicted"/>
<dbReference type="Pfam" id="PF13472">
    <property type="entry name" value="Lipase_GDSL_2"/>
    <property type="match status" value="1"/>
</dbReference>
<dbReference type="PANTHER" id="PTHR30383:SF27">
    <property type="entry name" value="SPORE GERMINATION LIPASE LIPC"/>
    <property type="match status" value="1"/>
</dbReference>
<dbReference type="RefSeq" id="WP_307342219.1">
    <property type="nucleotide sequence ID" value="NZ_JAUSUQ010000014.1"/>
</dbReference>
<evidence type="ECO:0000259" key="1">
    <source>
        <dbReference type="Pfam" id="PF13472"/>
    </source>
</evidence>
<dbReference type="InterPro" id="IPR051532">
    <property type="entry name" value="Ester_Hydrolysis_Enzymes"/>
</dbReference>
<dbReference type="EMBL" id="JAUSUQ010000014">
    <property type="protein sequence ID" value="MDQ0340494.1"/>
    <property type="molecule type" value="Genomic_DNA"/>
</dbReference>
<sequence length="225" mass="26065">MREDQRHPLLYVALGDSLTVGIGTLFKPGFVQQYKKKAEHALKRNIQLKSYAKNGATSTDIRHIMSNAQLQHDLQRAHLITLSVGGNDLRKASKPFLKTCHETVLQQALKEFRRNMSHIMTMISTLKKDQKQGYIIRLLEIYNPYPHLKVAEKWIKKFNQELKRFEEQPTVKVIPVYKAFKGREGQVLWIDRLHPNAKGYEVIAEELDKAGYYPLLKKKSDGLKL</sequence>
<evidence type="ECO:0000313" key="2">
    <source>
        <dbReference type="EMBL" id="MDQ0340494.1"/>
    </source>
</evidence>
<dbReference type="InterPro" id="IPR013830">
    <property type="entry name" value="SGNH_hydro"/>
</dbReference>
<organism evidence="2 3">
    <name type="scientific">Caldalkalibacillus uzonensis</name>
    <dbReference type="NCBI Taxonomy" id="353224"/>
    <lineage>
        <taxon>Bacteria</taxon>
        <taxon>Bacillati</taxon>
        <taxon>Bacillota</taxon>
        <taxon>Bacilli</taxon>
        <taxon>Bacillales</taxon>
        <taxon>Bacillaceae</taxon>
        <taxon>Caldalkalibacillus</taxon>
    </lineage>
</organism>
<keyword evidence="3" id="KW-1185">Reference proteome</keyword>
<dbReference type="SUPFAM" id="SSF52266">
    <property type="entry name" value="SGNH hydrolase"/>
    <property type="match status" value="1"/>
</dbReference>
<gene>
    <name evidence="2" type="ORF">J2S00_003309</name>
</gene>
<evidence type="ECO:0000313" key="3">
    <source>
        <dbReference type="Proteomes" id="UP001232445"/>
    </source>
</evidence>
<dbReference type="InterPro" id="IPR036514">
    <property type="entry name" value="SGNH_hydro_sf"/>
</dbReference>
<dbReference type="PANTHER" id="PTHR30383">
    <property type="entry name" value="THIOESTERASE 1/PROTEASE 1/LYSOPHOSPHOLIPASE L1"/>
    <property type="match status" value="1"/>
</dbReference>
<dbReference type="Gene3D" id="3.40.50.1110">
    <property type="entry name" value="SGNH hydrolase"/>
    <property type="match status" value="1"/>
</dbReference>
<dbReference type="Proteomes" id="UP001232445">
    <property type="component" value="Unassembled WGS sequence"/>
</dbReference>